<dbReference type="AlphaFoldDB" id="A0A392M6E4"/>
<evidence type="ECO:0000256" key="1">
    <source>
        <dbReference type="ARBA" id="ARBA00009861"/>
    </source>
</evidence>
<dbReference type="EMBL" id="LXQA010004217">
    <property type="protein sequence ID" value="MCH82809.1"/>
    <property type="molecule type" value="Genomic_DNA"/>
</dbReference>
<feature type="non-terminal residue" evidence="2">
    <location>
        <position position="325"/>
    </location>
</feature>
<comment type="similarity">
    <text evidence="1">Belongs to the plant acyltransferase family.</text>
</comment>
<name>A0A392M6E4_9FABA</name>
<dbReference type="PANTHER" id="PTHR31642">
    <property type="entry name" value="TRICHOTHECENE 3-O-ACETYLTRANSFERASE"/>
    <property type="match status" value="1"/>
</dbReference>
<dbReference type="Pfam" id="PF02458">
    <property type="entry name" value="Transferase"/>
    <property type="match status" value="1"/>
</dbReference>
<dbReference type="InterPro" id="IPR050317">
    <property type="entry name" value="Plant_Fungal_Acyltransferase"/>
</dbReference>
<evidence type="ECO:0000313" key="3">
    <source>
        <dbReference type="Proteomes" id="UP000265520"/>
    </source>
</evidence>
<proteinExistence type="inferred from homology"/>
<comment type="caution">
    <text evidence="2">The sequence shown here is derived from an EMBL/GenBank/DDBJ whole genome shotgun (WGS) entry which is preliminary data.</text>
</comment>
<keyword evidence="2" id="KW-0808">Transferase</keyword>
<gene>
    <name evidence="2" type="ORF">A2U01_0003621</name>
</gene>
<reference evidence="2 3" key="1">
    <citation type="journal article" date="2018" name="Front. Plant Sci.">
        <title>Red Clover (Trifolium pratense) and Zigzag Clover (T. medium) - A Picture of Genomic Similarities and Differences.</title>
        <authorList>
            <person name="Dluhosova J."/>
            <person name="Istvanek J."/>
            <person name="Nedelnik J."/>
            <person name="Repkova J."/>
        </authorList>
    </citation>
    <scope>NUCLEOTIDE SEQUENCE [LARGE SCALE GENOMIC DNA]</scope>
    <source>
        <strain evidence="3">cv. 10/8</strain>
        <tissue evidence="2">Leaf</tissue>
    </source>
</reference>
<organism evidence="2 3">
    <name type="scientific">Trifolium medium</name>
    <dbReference type="NCBI Taxonomy" id="97028"/>
    <lineage>
        <taxon>Eukaryota</taxon>
        <taxon>Viridiplantae</taxon>
        <taxon>Streptophyta</taxon>
        <taxon>Embryophyta</taxon>
        <taxon>Tracheophyta</taxon>
        <taxon>Spermatophyta</taxon>
        <taxon>Magnoliopsida</taxon>
        <taxon>eudicotyledons</taxon>
        <taxon>Gunneridae</taxon>
        <taxon>Pentapetalae</taxon>
        <taxon>rosids</taxon>
        <taxon>fabids</taxon>
        <taxon>Fabales</taxon>
        <taxon>Fabaceae</taxon>
        <taxon>Papilionoideae</taxon>
        <taxon>50 kb inversion clade</taxon>
        <taxon>NPAAA clade</taxon>
        <taxon>Hologalegina</taxon>
        <taxon>IRL clade</taxon>
        <taxon>Trifolieae</taxon>
        <taxon>Trifolium</taxon>
    </lineage>
</organism>
<dbReference type="Proteomes" id="UP000265520">
    <property type="component" value="Unassembled WGS sequence"/>
</dbReference>
<keyword evidence="3" id="KW-1185">Reference proteome</keyword>
<dbReference type="GO" id="GO:0016747">
    <property type="term" value="F:acyltransferase activity, transferring groups other than amino-acyl groups"/>
    <property type="evidence" value="ECO:0007669"/>
    <property type="project" value="TreeGrafter"/>
</dbReference>
<dbReference type="PANTHER" id="PTHR31642:SF217">
    <property type="entry name" value="OMEGA-HYDROXYPALMITATE O-FERULOYL TRANSFERASE-LIKE ISOFORM X1"/>
    <property type="match status" value="1"/>
</dbReference>
<evidence type="ECO:0000313" key="2">
    <source>
        <dbReference type="EMBL" id="MCH82809.1"/>
    </source>
</evidence>
<protein>
    <submittedName>
        <fullName evidence="2">Omega-hydroxypalmitate O-feruloyl transferase-like</fullName>
    </submittedName>
</protein>
<dbReference type="Gene3D" id="3.30.559.10">
    <property type="entry name" value="Chloramphenicol acetyltransferase-like domain"/>
    <property type="match status" value="2"/>
</dbReference>
<sequence>MFLSNIDLSLVVYQDSASFFDPPTNQVCFSEICSKLYNSLSKMLVHYDFMAGRLVPSLVEKNRFEIDCNDAGIVVAAAKTDRKLSEFGIISAPNPELKELVVFLLQEANDETDLKEFPLASLQLTQFGCGSLALASHYNHCILDGIAVREFEANLASLTRGDDFIIIPNADRTLLRARNPPKISHPHFEYSKTRNTENLFTIRGTTSTNVKKTLVENQIHVLHLSPQKIASLKKKALENMTLKNITTFQVVAAKIWKARSIATKMAEEKVSTILFPVDVRKKVVPELPNGFAGNALVPGFARATVKELMELEDDFVIRKVQEGIE</sequence>
<accession>A0A392M6E4</accession>
<dbReference type="InterPro" id="IPR023213">
    <property type="entry name" value="CAT-like_dom_sf"/>
</dbReference>